<dbReference type="STRING" id="59926.EV02_0453"/>
<dbReference type="AlphaFoldDB" id="A0A0A2B6Z0"/>
<dbReference type="PROSITE" id="PS50850">
    <property type="entry name" value="MFS"/>
    <property type="match status" value="1"/>
</dbReference>
<feature type="transmembrane region" description="Helical" evidence="7">
    <location>
        <begin position="319"/>
        <end position="338"/>
    </location>
</feature>
<dbReference type="GO" id="GO:0022857">
    <property type="term" value="F:transmembrane transporter activity"/>
    <property type="evidence" value="ECO:0007669"/>
    <property type="project" value="InterPro"/>
</dbReference>
<evidence type="ECO:0000256" key="2">
    <source>
        <dbReference type="ARBA" id="ARBA00022448"/>
    </source>
</evidence>
<dbReference type="InterPro" id="IPR011701">
    <property type="entry name" value="MFS"/>
</dbReference>
<sequence>MISPNSLQISQNWWIKFPYHLRLITKIRFYASFGAGGVIYLTSLIFNNIGLSATDIGLGFTISAIIGTITRIFTGNYLNKTGKIQFPIVTSSILSIAASLCLIFSRDTFLYIIGQSFVGAAAGIYWPAAEFGVPYFCHPIETRKAYALVRSSEALGIFLGVLLGGFMTNFLYSKSIFINDIFCMLVITYYISRNSSSIKRNLENFQKKLVDPTNQGQLKWNKNSTIIIFSILLITTSLALIQVTLPLDLVKGGVYRDALSKEIISFIISIQLILLLFLQWPVGSWISKKGRLFGLKFSLINFSFASFLLFISSYLNMPAFYLISFSLILVSLGTASFLPTSTDVVFRIAPSNKKGFALALLSQCFAMGYFFGPFISGRILDLFGYASIIWLSISCCCFIVFAVLFKRLF</sequence>
<feature type="transmembrane region" description="Helical" evidence="7">
    <location>
        <begin position="358"/>
        <end position="376"/>
    </location>
</feature>
<feature type="transmembrane region" description="Helical" evidence="7">
    <location>
        <begin position="56"/>
        <end position="74"/>
    </location>
</feature>
<feature type="transmembrane region" description="Helical" evidence="7">
    <location>
        <begin position="382"/>
        <end position="405"/>
    </location>
</feature>
<feature type="transmembrane region" description="Helical" evidence="7">
    <location>
        <begin position="225"/>
        <end position="243"/>
    </location>
</feature>
<feature type="transmembrane region" description="Helical" evidence="7">
    <location>
        <begin position="145"/>
        <end position="166"/>
    </location>
</feature>
<keyword evidence="3" id="KW-1003">Cell membrane</keyword>
<dbReference type="Gene3D" id="1.20.1250.20">
    <property type="entry name" value="MFS general substrate transporter like domains"/>
    <property type="match status" value="2"/>
</dbReference>
<evidence type="ECO:0000256" key="7">
    <source>
        <dbReference type="SAM" id="Phobius"/>
    </source>
</evidence>
<evidence type="ECO:0000313" key="10">
    <source>
        <dbReference type="Proteomes" id="UP000030345"/>
    </source>
</evidence>
<evidence type="ECO:0000256" key="1">
    <source>
        <dbReference type="ARBA" id="ARBA00004651"/>
    </source>
</evidence>
<dbReference type="SUPFAM" id="SSF103473">
    <property type="entry name" value="MFS general substrate transporter"/>
    <property type="match status" value="1"/>
</dbReference>
<dbReference type="PANTHER" id="PTHR23517">
    <property type="entry name" value="RESISTANCE PROTEIN MDTM, PUTATIVE-RELATED-RELATED"/>
    <property type="match status" value="1"/>
</dbReference>
<evidence type="ECO:0000313" key="9">
    <source>
        <dbReference type="EMBL" id="KGG09863.1"/>
    </source>
</evidence>
<evidence type="ECO:0000259" key="8">
    <source>
        <dbReference type="PROSITE" id="PS50850"/>
    </source>
</evidence>
<dbReference type="InterPro" id="IPR020846">
    <property type="entry name" value="MFS_dom"/>
</dbReference>
<feature type="domain" description="Major facilitator superfamily (MFS) profile" evidence="8">
    <location>
        <begin position="223"/>
        <end position="409"/>
    </location>
</feature>
<dbReference type="RefSeq" id="WP_032519068.1">
    <property type="nucleotide sequence ID" value="NZ_CP138981.1"/>
</dbReference>
<protein>
    <submittedName>
        <fullName evidence="9">Putative multidrug efflux transporter</fullName>
    </submittedName>
</protein>
<comment type="caution">
    <text evidence="9">The sequence shown here is derived from an EMBL/GenBank/DDBJ whole genome shotgun (WGS) entry which is preliminary data.</text>
</comment>
<dbReference type="GO" id="GO:0005886">
    <property type="term" value="C:plasma membrane"/>
    <property type="evidence" value="ECO:0007669"/>
    <property type="project" value="UniProtKB-SubCell"/>
</dbReference>
<dbReference type="InterPro" id="IPR050171">
    <property type="entry name" value="MFS_Transporters"/>
</dbReference>
<dbReference type="eggNOG" id="COG2814">
    <property type="taxonomic scope" value="Bacteria"/>
</dbReference>
<feature type="transmembrane region" description="Helical" evidence="7">
    <location>
        <begin position="86"/>
        <end position="105"/>
    </location>
</feature>
<evidence type="ECO:0000256" key="3">
    <source>
        <dbReference type="ARBA" id="ARBA00022475"/>
    </source>
</evidence>
<keyword evidence="2" id="KW-0813">Transport</keyword>
<evidence type="ECO:0000256" key="6">
    <source>
        <dbReference type="ARBA" id="ARBA00023136"/>
    </source>
</evidence>
<keyword evidence="4 7" id="KW-0812">Transmembrane</keyword>
<gene>
    <name evidence="9" type="ORF">EV02_0453</name>
</gene>
<dbReference type="Pfam" id="PF07690">
    <property type="entry name" value="MFS_1"/>
    <property type="match status" value="1"/>
</dbReference>
<reference evidence="10" key="1">
    <citation type="journal article" date="2014" name="Sci. Data">
        <title>Genomes of diverse isolates of the marine cyanobacterium Prochlorococcus.</title>
        <authorList>
            <person name="Biller S."/>
            <person name="Berube P."/>
            <person name="Thompson J."/>
            <person name="Kelly L."/>
            <person name="Roggensack S."/>
            <person name="Awad L."/>
            <person name="Roache-Johnson K."/>
            <person name="Ding H."/>
            <person name="Giovannoni S.J."/>
            <person name="Moore L.R."/>
            <person name="Chisholm S.W."/>
        </authorList>
    </citation>
    <scope>NUCLEOTIDE SEQUENCE [LARGE SCALE GENOMIC DNA]</scope>
    <source>
        <strain evidence="10">SB</strain>
    </source>
</reference>
<keyword evidence="6 7" id="KW-0472">Membrane</keyword>
<dbReference type="EMBL" id="JNAS01000001">
    <property type="protein sequence ID" value="KGG09863.1"/>
    <property type="molecule type" value="Genomic_DNA"/>
</dbReference>
<evidence type="ECO:0000256" key="5">
    <source>
        <dbReference type="ARBA" id="ARBA00022989"/>
    </source>
</evidence>
<feature type="transmembrane region" description="Helical" evidence="7">
    <location>
        <begin position="263"/>
        <end position="280"/>
    </location>
</feature>
<organism evidence="9 10">
    <name type="scientific">Prochlorococcus marinus str. SB</name>
    <dbReference type="NCBI Taxonomy" id="59926"/>
    <lineage>
        <taxon>Bacteria</taxon>
        <taxon>Bacillati</taxon>
        <taxon>Cyanobacteriota</taxon>
        <taxon>Cyanophyceae</taxon>
        <taxon>Synechococcales</taxon>
        <taxon>Prochlorococcaceae</taxon>
        <taxon>Prochlorococcus</taxon>
    </lineage>
</organism>
<comment type="subcellular location">
    <subcellularLocation>
        <location evidence="1">Cell membrane</location>
        <topology evidence="1">Multi-pass membrane protein</topology>
    </subcellularLocation>
</comment>
<name>A0A0A2B6Z0_PROMR</name>
<feature type="transmembrane region" description="Helical" evidence="7">
    <location>
        <begin position="111"/>
        <end position="133"/>
    </location>
</feature>
<dbReference type="PANTHER" id="PTHR23517:SF3">
    <property type="entry name" value="INTEGRAL MEMBRANE TRANSPORT PROTEIN"/>
    <property type="match status" value="1"/>
</dbReference>
<accession>A0A0A2B6Z0</accession>
<dbReference type="Proteomes" id="UP000030345">
    <property type="component" value="Unassembled WGS sequence"/>
</dbReference>
<dbReference type="OrthoDB" id="9793283at2"/>
<dbReference type="InterPro" id="IPR036259">
    <property type="entry name" value="MFS_trans_sf"/>
</dbReference>
<feature type="transmembrane region" description="Helical" evidence="7">
    <location>
        <begin position="292"/>
        <end position="313"/>
    </location>
</feature>
<evidence type="ECO:0000256" key="4">
    <source>
        <dbReference type="ARBA" id="ARBA00022692"/>
    </source>
</evidence>
<proteinExistence type="predicted"/>
<feature type="transmembrane region" description="Helical" evidence="7">
    <location>
        <begin position="29"/>
        <end position="50"/>
    </location>
</feature>
<keyword evidence="5 7" id="KW-1133">Transmembrane helix</keyword>